<comment type="subcellular location">
    <subcellularLocation>
        <location evidence="1 7">Cell membrane</location>
        <topology evidence="1 7">Multi-pass membrane protein</topology>
    </subcellularLocation>
</comment>
<keyword evidence="6 7" id="KW-0472">Membrane</keyword>
<gene>
    <name evidence="9" type="ORF">V6N11_062959</name>
</gene>
<protein>
    <recommendedName>
        <fullName evidence="7">CASP-like protein</fullName>
    </recommendedName>
</protein>
<name>A0ABR2NPR7_9ROSI</name>
<comment type="similarity">
    <text evidence="2 7">Belongs to the Casparian strip membrane proteins (CASP) family.</text>
</comment>
<dbReference type="EMBL" id="JBBPBN010000114">
    <property type="protein sequence ID" value="KAK8978164.1"/>
    <property type="molecule type" value="Genomic_DNA"/>
</dbReference>
<organism evidence="9 10">
    <name type="scientific">Hibiscus sabdariffa</name>
    <name type="common">roselle</name>
    <dbReference type="NCBI Taxonomy" id="183260"/>
    <lineage>
        <taxon>Eukaryota</taxon>
        <taxon>Viridiplantae</taxon>
        <taxon>Streptophyta</taxon>
        <taxon>Embryophyta</taxon>
        <taxon>Tracheophyta</taxon>
        <taxon>Spermatophyta</taxon>
        <taxon>Magnoliopsida</taxon>
        <taxon>eudicotyledons</taxon>
        <taxon>Gunneridae</taxon>
        <taxon>Pentapetalae</taxon>
        <taxon>rosids</taxon>
        <taxon>malvids</taxon>
        <taxon>Malvales</taxon>
        <taxon>Malvaceae</taxon>
        <taxon>Malvoideae</taxon>
        <taxon>Hibiscus</taxon>
    </lineage>
</organism>
<accession>A0ABR2NPR7</accession>
<evidence type="ECO:0000256" key="3">
    <source>
        <dbReference type="ARBA" id="ARBA00022475"/>
    </source>
</evidence>
<dbReference type="InterPro" id="IPR006702">
    <property type="entry name" value="CASP_dom"/>
</dbReference>
<reference evidence="9 10" key="1">
    <citation type="journal article" date="2024" name="G3 (Bethesda)">
        <title>Genome assembly of Hibiscus sabdariffa L. provides insights into metabolisms of medicinal natural products.</title>
        <authorList>
            <person name="Kim T."/>
        </authorList>
    </citation>
    <scope>NUCLEOTIDE SEQUENCE [LARGE SCALE GENOMIC DNA]</scope>
    <source>
        <strain evidence="9">TK-2024</strain>
        <tissue evidence="9">Old leaves</tissue>
    </source>
</reference>
<dbReference type="Pfam" id="PF04535">
    <property type="entry name" value="CASP_dom"/>
    <property type="match status" value="1"/>
</dbReference>
<keyword evidence="5 7" id="KW-1133">Transmembrane helix</keyword>
<keyword evidence="4 7" id="KW-0812">Transmembrane</keyword>
<keyword evidence="3 7" id="KW-1003">Cell membrane</keyword>
<evidence type="ECO:0000256" key="6">
    <source>
        <dbReference type="ARBA" id="ARBA00023136"/>
    </source>
</evidence>
<comment type="subunit">
    <text evidence="7">Homodimer and heterodimers.</text>
</comment>
<sequence>MSTAFATTWMIVAAKQTVIVFGMQFDARYTFFFLILCASRTLLFMMSLMLSGVAAGTAIGYVGQYGNNHTGWMEICDCDRLKKYGDRVTASSSMVLSHLSVIEWNENVGVCR</sequence>
<evidence type="ECO:0000256" key="7">
    <source>
        <dbReference type="RuleBase" id="RU361233"/>
    </source>
</evidence>
<evidence type="ECO:0000256" key="4">
    <source>
        <dbReference type="ARBA" id="ARBA00022692"/>
    </source>
</evidence>
<evidence type="ECO:0000259" key="8">
    <source>
        <dbReference type="Pfam" id="PF04535"/>
    </source>
</evidence>
<comment type="caution">
    <text evidence="7">Lacks conserved residue(s) required for the propagation of feature annotation.</text>
</comment>
<feature type="transmembrane region" description="Helical" evidence="7">
    <location>
        <begin position="30"/>
        <end position="63"/>
    </location>
</feature>
<evidence type="ECO:0000313" key="10">
    <source>
        <dbReference type="Proteomes" id="UP001396334"/>
    </source>
</evidence>
<evidence type="ECO:0000256" key="1">
    <source>
        <dbReference type="ARBA" id="ARBA00004651"/>
    </source>
</evidence>
<dbReference type="Proteomes" id="UP001396334">
    <property type="component" value="Unassembled WGS sequence"/>
</dbReference>
<evidence type="ECO:0000313" key="9">
    <source>
        <dbReference type="EMBL" id="KAK8978164.1"/>
    </source>
</evidence>
<proteinExistence type="inferred from homology"/>
<evidence type="ECO:0000256" key="5">
    <source>
        <dbReference type="ARBA" id="ARBA00022989"/>
    </source>
</evidence>
<evidence type="ECO:0000256" key="2">
    <source>
        <dbReference type="ARBA" id="ARBA00007651"/>
    </source>
</evidence>
<feature type="domain" description="Casparian strip membrane protein" evidence="8">
    <location>
        <begin position="44"/>
        <end position="96"/>
    </location>
</feature>
<keyword evidence="10" id="KW-1185">Reference proteome</keyword>
<comment type="caution">
    <text evidence="9">The sequence shown here is derived from an EMBL/GenBank/DDBJ whole genome shotgun (WGS) entry which is preliminary data.</text>
</comment>